<proteinExistence type="predicted"/>
<gene>
    <name evidence="2" type="ORF">GCM10023216_26990</name>
</gene>
<evidence type="ECO:0000313" key="3">
    <source>
        <dbReference type="Proteomes" id="UP001500956"/>
    </source>
</evidence>
<reference evidence="3" key="1">
    <citation type="journal article" date="2019" name="Int. J. Syst. Evol. Microbiol.">
        <title>The Global Catalogue of Microorganisms (GCM) 10K type strain sequencing project: providing services to taxonomists for standard genome sequencing and annotation.</title>
        <authorList>
            <consortium name="The Broad Institute Genomics Platform"/>
            <consortium name="The Broad Institute Genome Sequencing Center for Infectious Disease"/>
            <person name="Wu L."/>
            <person name="Ma J."/>
        </authorList>
    </citation>
    <scope>NUCLEOTIDE SEQUENCE [LARGE SCALE GENOMIC DNA]</scope>
    <source>
        <strain evidence="3">JCM 18063</strain>
    </source>
</reference>
<keyword evidence="3" id="KW-1185">Reference proteome</keyword>
<feature type="domain" description="N-acetyltransferase" evidence="1">
    <location>
        <begin position="11"/>
        <end position="170"/>
    </location>
</feature>
<dbReference type="PANTHER" id="PTHR43441">
    <property type="entry name" value="RIBOSOMAL-PROTEIN-SERINE ACETYLTRANSFERASE"/>
    <property type="match status" value="1"/>
</dbReference>
<evidence type="ECO:0000313" key="2">
    <source>
        <dbReference type="EMBL" id="GAA4733298.1"/>
    </source>
</evidence>
<organism evidence="2 3">
    <name type="scientific">Isoptericola chiayiensis</name>
    <dbReference type="NCBI Taxonomy" id="579446"/>
    <lineage>
        <taxon>Bacteria</taxon>
        <taxon>Bacillati</taxon>
        <taxon>Actinomycetota</taxon>
        <taxon>Actinomycetes</taxon>
        <taxon>Micrococcales</taxon>
        <taxon>Promicromonosporaceae</taxon>
        <taxon>Isoptericola</taxon>
    </lineage>
</organism>
<comment type="caution">
    <text evidence="2">The sequence shown here is derived from an EMBL/GenBank/DDBJ whole genome shotgun (WGS) entry which is preliminary data.</text>
</comment>
<dbReference type="PANTHER" id="PTHR43441:SF10">
    <property type="entry name" value="ACETYLTRANSFERASE"/>
    <property type="match status" value="1"/>
</dbReference>
<dbReference type="InterPro" id="IPR016181">
    <property type="entry name" value="Acyl_CoA_acyltransferase"/>
</dbReference>
<dbReference type="InterPro" id="IPR000182">
    <property type="entry name" value="GNAT_dom"/>
</dbReference>
<sequence length="183" mass="19818">MTRADPAVPHVCVRPLRQDDAADVLAAFRSAPDMARQGAVTTPAEADAYVARLVDPDGPHRPRALEERGQCVGLVAVSVDAAHRTGWFWYWTTAAARGRGLTQRAAATVADHELTAGGLHRLELGHRTNNPASGAVARAAGFVREGLEREKFLIDGVRVDVATYGRLRTDPPPSYRPLPIIER</sequence>
<dbReference type="SUPFAM" id="SSF55729">
    <property type="entry name" value="Acyl-CoA N-acyltransferases (Nat)"/>
    <property type="match status" value="1"/>
</dbReference>
<accession>A0ABP8YNW9</accession>
<name>A0ABP8YNW9_9MICO</name>
<dbReference type="Gene3D" id="3.40.630.30">
    <property type="match status" value="1"/>
</dbReference>
<dbReference type="Proteomes" id="UP001500956">
    <property type="component" value="Unassembled WGS sequence"/>
</dbReference>
<dbReference type="RefSeq" id="WP_172152409.1">
    <property type="nucleotide sequence ID" value="NZ_BAABID010000014.1"/>
</dbReference>
<dbReference type="PROSITE" id="PS51186">
    <property type="entry name" value="GNAT"/>
    <property type="match status" value="1"/>
</dbReference>
<evidence type="ECO:0000259" key="1">
    <source>
        <dbReference type="PROSITE" id="PS51186"/>
    </source>
</evidence>
<dbReference type="InterPro" id="IPR051908">
    <property type="entry name" value="Ribosomal_N-acetyltransferase"/>
</dbReference>
<dbReference type="EMBL" id="BAABID010000014">
    <property type="protein sequence ID" value="GAA4733298.1"/>
    <property type="molecule type" value="Genomic_DNA"/>
</dbReference>
<dbReference type="Pfam" id="PF13302">
    <property type="entry name" value="Acetyltransf_3"/>
    <property type="match status" value="1"/>
</dbReference>
<protein>
    <recommendedName>
        <fullName evidence="1">N-acetyltransferase domain-containing protein</fullName>
    </recommendedName>
</protein>